<dbReference type="InterPro" id="IPR032609">
    <property type="entry name" value="DUF4893"/>
</dbReference>
<accession>A0ABZ2I5F7</accession>
<protein>
    <submittedName>
        <fullName evidence="2">DUF4893 domain-containing protein</fullName>
    </submittedName>
</protein>
<dbReference type="EMBL" id="CP146275">
    <property type="protein sequence ID" value="WWT32800.1"/>
    <property type="molecule type" value="Genomic_DNA"/>
</dbReference>
<dbReference type="RefSeq" id="WP_338608223.1">
    <property type="nucleotide sequence ID" value="NZ_CP146275.1"/>
</dbReference>
<evidence type="ECO:0000313" key="2">
    <source>
        <dbReference type="EMBL" id="WWT32800.1"/>
    </source>
</evidence>
<proteinExistence type="predicted"/>
<dbReference type="Proteomes" id="UP001369958">
    <property type="component" value="Chromosome"/>
</dbReference>
<name>A0ABZ2I5F7_9HYPH</name>
<sequence>MTRLVTILIAAMLGVPALGQAPDTSDYAKTLFGQLYPADQSLAQGWAAGLEGLLDQLKDSSEDQETLDSIPDFQRLVEAEHLPFSIGELEGAWRMRSLQATDYGAFIYQYFPARIYPEGQAMVLDKDSGSQRHRGLMAQLDAESVFFVGALYYGYEGPRIYSAMTPGEATDEQREFDAVAEIYKIGENHFLMAFAPNANRFRLYEIRK</sequence>
<reference evidence="2 3" key="1">
    <citation type="submission" date="2024-02" db="EMBL/GenBank/DDBJ databases">
        <title>Complete genome sequence of Pelagibacterium nitratireducens ZH15.</title>
        <authorList>
            <person name="Zhao L.H."/>
        </authorList>
    </citation>
    <scope>NUCLEOTIDE SEQUENCE [LARGE SCALE GENOMIC DNA]</scope>
    <source>
        <strain evidence="2 3">ZH15</strain>
    </source>
</reference>
<evidence type="ECO:0000256" key="1">
    <source>
        <dbReference type="SAM" id="SignalP"/>
    </source>
</evidence>
<gene>
    <name evidence="2" type="ORF">V6617_17620</name>
</gene>
<feature type="chain" id="PRO_5045309360" evidence="1">
    <location>
        <begin position="22"/>
        <end position="208"/>
    </location>
</feature>
<organism evidence="2 3">
    <name type="scientific">Pelagibacterium nitratireducens</name>
    <dbReference type="NCBI Taxonomy" id="1046114"/>
    <lineage>
        <taxon>Bacteria</taxon>
        <taxon>Pseudomonadati</taxon>
        <taxon>Pseudomonadota</taxon>
        <taxon>Alphaproteobacteria</taxon>
        <taxon>Hyphomicrobiales</taxon>
        <taxon>Devosiaceae</taxon>
        <taxon>Pelagibacterium</taxon>
    </lineage>
</organism>
<keyword evidence="1" id="KW-0732">Signal</keyword>
<feature type="signal peptide" evidence="1">
    <location>
        <begin position="1"/>
        <end position="21"/>
    </location>
</feature>
<evidence type="ECO:0000313" key="3">
    <source>
        <dbReference type="Proteomes" id="UP001369958"/>
    </source>
</evidence>
<keyword evidence="3" id="KW-1185">Reference proteome</keyword>
<dbReference type="Pfam" id="PF16233">
    <property type="entry name" value="DUF4893"/>
    <property type="match status" value="1"/>
</dbReference>